<name>A0ABY7AWZ5_9PSEU</name>
<protein>
    <submittedName>
        <fullName evidence="4">MBL fold metallo-hydrolase</fullName>
    </submittedName>
</protein>
<keyword evidence="1" id="KW-0378">Hydrolase</keyword>
<dbReference type="PANTHER" id="PTHR43546">
    <property type="entry name" value="UPF0173 METAL-DEPENDENT HYDROLASE MJ1163-RELATED"/>
    <property type="match status" value="1"/>
</dbReference>
<proteinExistence type="predicted"/>
<dbReference type="EMBL" id="CP113836">
    <property type="protein sequence ID" value="WAL64220.1"/>
    <property type="molecule type" value="Genomic_DNA"/>
</dbReference>
<evidence type="ECO:0000256" key="2">
    <source>
        <dbReference type="SAM" id="MobiDB-lite"/>
    </source>
</evidence>
<dbReference type="PANTHER" id="PTHR43546:SF9">
    <property type="entry name" value="L-ASCORBATE-6-PHOSPHATE LACTONASE ULAG-RELATED"/>
    <property type="match status" value="1"/>
</dbReference>
<feature type="region of interest" description="Disordered" evidence="2">
    <location>
        <begin position="31"/>
        <end position="56"/>
    </location>
</feature>
<evidence type="ECO:0000313" key="4">
    <source>
        <dbReference type="EMBL" id="WAL64220.1"/>
    </source>
</evidence>
<evidence type="ECO:0000256" key="1">
    <source>
        <dbReference type="ARBA" id="ARBA00022801"/>
    </source>
</evidence>
<keyword evidence="5" id="KW-1185">Reference proteome</keyword>
<feature type="domain" description="Metallo-beta-lactamase" evidence="3">
    <location>
        <begin position="26"/>
        <end position="218"/>
    </location>
</feature>
<dbReference type="InterPro" id="IPR036866">
    <property type="entry name" value="RibonucZ/Hydroxyglut_hydro"/>
</dbReference>
<evidence type="ECO:0000313" key="5">
    <source>
        <dbReference type="Proteomes" id="UP001163203"/>
    </source>
</evidence>
<dbReference type="Pfam" id="PF12706">
    <property type="entry name" value="Lactamase_B_2"/>
    <property type="match status" value="1"/>
</dbReference>
<dbReference type="InterPro" id="IPR001279">
    <property type="entry name" value="Metallo-B-lactamas"/>
</dbReference>
<dbReference type="Proteomes" id="UP001163203">
    <property type="component" value="Chromosome"/>
</dbReference>
<reference evidence="4" key="1">
    <citation type="submission" date="2022-11" db="EMBL/GenBank/DDBJ databases">
        <authorList>
            <person name="Mo P."/>
        </authorList>
    </citation>
    <scope>NUCLEOTIDE SEQUENCE</scope>
    <source>
        <strain evidence="4">HUAS 11-8</strain>
    </source>
</reference>
<organism evidence="4 5">
    <name type="scientific">Amycolatopsis cynarae</name>
    <dbReference type="NCBI Taxonomy" id="2995223"/>
    <lineage>
        <taxon>Bacteria</taxon>
        <taxon>Bacillati</taxon>
        <taxon>Actinomycetota</taxon>
        <taxon>Actinomycetes</taxon>
        <taxon>Pseudonocardiales</taxon>
        <taxon>Pseudonocardiaceae</taxon>
        <taxon>Amycolatopsis</taxon>
    </lineage>
</organism>
<dbReference type="InterPro" id="IPR050114">
    <property type="entry name" value="UPF0173_UPF0282_UlaG_hydrolase"/>
</dbReference>
<dbReference type="SUPFAM" id="SSF56281">
    <property type="entry name" value="Metallo-hydrolase/oxidoreductase"/>
    <property type="match status" value="1"/>
</dbReference>
<accession>A0ABY7AWZ5</accession>
<gene>
    <name evidence="4" type="ORF">ORV05_25025</name>
</gene>
<sequence length="276" mass="29024">MAGMTDDLRVSFAGGPTALLELAGKRLLTDPTFSPAGVHESAPGRPLTKTEEPGLSREDIGEVDAVLLSHDQHADNLDPAGRALVGEVLLTLTTRSGASRLGGTAQGLPPWAMVALGSLEVIAVPAQHGPPGCESVTGEVTGFVLRGRDLPTVYVSGDNASLDFVRAIARRIGPVDVALLFAGAARTSLFDGAPLTLTSEAAAEATRILGARHVIPLHTRGWAHFSEGPDSVRKAFANAGLSERLHMLEPGESLVLTGPWKTQKTQKTQRMPRTVR</sequence>
<dbReference type="Gene3D" id="3.60.15.10">
    <property type="entry name" value="Ribonuclease Z/Hydroxyacylglutathione hydrolase-like"/>
    <property type="match status" value="1"/>
</dbReference>
<evidence type="ECO:0000259" key="3">
    <source>
        <dbReference type="Pfam" id="PF12706"/>
    </source>
</evidence>